<dbReference type="SMART" id="SM01131">
    <property type="entry name" value="DHHA2"/>
    <property type="match status" value="1"/>
</dbReference>
<proteinExistence type="predicted"/>
<dbReference type="InterPro" id="IPR038763">
    <property type="entry name" value="DHH_sf"/>
</dbReference>
<dbReference type="AlphaFoldDB" id="F2PS17"/>
<gene>
    <name evidence="2" type="ORF">TEQG_03552</name>
</gene>
<dbReference type="InterPro" id="IPR004097">
    <property type="entry name" value="DHHA2"/>
</dbReference>
<dbReference type="InterPro" id="IPR038222">
    <property type="entry name" value="DHHA2_dom_sf"/>
</dbReference>
<dbReference type="PANTHER" id="PTHR12112">
    <property type="entry name" value="BNIP - RELATED"/>
    <property type="match status" value="1"/>
</dbReference>
<dbReference type="Gene3D" id="3.10.310.20">
    <property type="entry name" value="DHHA2 domain"/>
    <property type="match status" value="1"/>
</dbReference>
<dbReference type="SUPFAM" id="SSF64182">
    <property type="entry name" value="DHH phosphoesterases"/>
    <property type="match status" value="1"/>
</dbReference>
<dbReference type="EMBL" id="DS995734">
    <property type="protein sequence ID" value="EGE04685.1"/>
    <property type="molecule type" value="Genomic_DNA"/>
</dbReference>
<dbReference type="GO" id="GO:0004309">
    <property type="term" value="F:exopolyphosphatase activity"/>
    <property type="evidence" value="ECO:0007669"/>
    <property type="project" value="TreeGrafter"/>
</dbReference>
<dbReference type="Pfam" id="PF02833">
    <property type="entry name" value="DHHA2"/>
    <property type="match status" value="1"/>
</dbReference>
<sequence length="492" mass="54968">MTLDKNGKRYFGLLSFLKKAVQHSRASPSATKVPRTYVLGNTSADLDSIISAIIYSYFASSARSERGLQYIPVINLPEVPAGRELRRLRPEFVTALNLATQRPLKTAKNEASKGLKTLPDDEDTDNILSESILTVAGLRDELLDWKLSDDKKAVSLNIIMVDWNALPKIPPHAYGIPGVSDNVDGIVTSVVGCIDHHDDEGFISKHLVPGPGTQVSHIQTGVGSCTSLVVCELRKLGWWRDVVDDDKRISEGQSLGDSDAEFESQAAQLALAAILADTANMTNESKVSDVDREAVKFLENKISQCKSINWDRDSFYDLIMDAKSSSVDYLTAHETLRRDYKEWTDTIEPGHNIKIGICSVVKPLSWILKKCGSEYSEEDYDEEAFFDVLRSFSSTRDLDVVAVMTAFSSSSENEFRRELVVTLLNDKYISNLKEFENAGAEYLSLEKKPFNEKNKDLGGQIGRNTRVWRQLDVTKSRKQVAPLLRQVFTKET</sequence>
<organism evidence="2 3">
    <name type="scientific">Trichophyton equinum (strain ATCC MYA-4606 / CBS 127.97)</name>
    <name type="common">Horse ringworm fungus</name>
    <dbReference type="NCBI Taxonomy" id="559882"/>
    <lineage>
        <taxon>Eukaryota</taxon>
        <taxon>Fungi</taxon>
        <taxon>Dikarya</taxon>
        <taxon>Ascomycota</taxon>
        <taxon>Pezizomycotina</taxon>
        <taxon>Eurotiomycetes</taxon>
        <taxon>Eurotiomycetidae</taxon>
        <taxon>Onygenales</taxon>
        <taxon>Arthrodermataceae</taxon>
        <taxon>Trichophyton</taxon>
    </lineage>
</organism>
<evidence type="ECO:0000259" key="1">
    <source>
        <dbReference type="SMART" id="SM01131"/>
    </source>
</evidence>
<dbReference type="OrthoDB" id="374045at2759"/>
<evidence type="ECO:0000313" key="3">
    <source>
        <dbReference type="Proteomes" id="UP000009169"/>
    </source>
</evidence>
<keyword evidence="3" id="KW-1185">Reference proteome</keyword>
<name>F2PS17_TRIEC</name>
<dbReference type="eggNOG" id="KOG4129">
    <property type="taxonomic scope" value="Eukaryota"/>
</dbReference>
<dbReference type="PANTHER" id="PTHR12112:SF39">
    <property type="entry name" value="EG:152A3.5 PROTEIN (FBGN0003116_PN PROTEIN)"/>
    <property type="match status" value="1"/>
</dbReference>
<evidence type="ECO:0000313" key="2">
    <source>
        <dbReference type="EMBL" id="EGE04685.1"/>
    </source>
</evidence>
<accession>F2PS17</accession>
<dbReference type="Proteomes" id="UP000009169">
    <property type="component" value="Unassembled WGS sequence"/>
</dbReference>
<dbReference type="Gene3D" id="3.90.1640.10">
    <property type="entry name" value="inorganic pyrophosphatase (n-terminal core)"/>
    <property type="match status" value="1"/>
</dbReference>
<feature type="domain" description="DHHA2" evidence="1">
    <location>
        <begin position="316"/>
        <end position="488"/>
    </location>
</feature>
<dbReference type="VEuPathDB" id="FungiDB:TEQG_03552"/>
<dbReference type="HOGENOM" id="CLU_019358_1_0_1"/>
<reference evidence="3" key="1">
    <citation type="journal article" date="2012" name="MBio">
        <title>Comparative genome analysis of Trichophyton rubrum and related dermatophytes reveals candidate genes involved in infection.</title>
        <authorList>
            <person name="Martinez D.A."/>
            <person name="Oliver B.G."/>
            <person name="Graeser Y."/>
            <person name="Goldberg J.M."/>
            <person name="Li W."/>
            <person name="Martinez-Rossi N.M."/>
            <person name="Monod M."/>
            <person name="Shelest E."/>
            <person name="Barton R.C."/>
            <person name="Birch E."/>
            <person name="Brakhage A.A."/>
            <person name="Chen Z."/>
            <person name="Gurr S.J."/>
            <person name="Heiman D."/>
            <person name="Heitman J."/>
            <person name="Kosti I."/>
            <person name="Rossi A."/>
            <person name="Saif S."/>
            <person name="Samalova M."/>
            <person name="Saunders C.W."/>
            <person name="Shea T."/>
            <person name="Summerbell R.C."/>
            <person name="Xu J."/>
            <person name="Young S."/>
            <person name="Zeng Q."/>
            <person name="Birren B.W."/>
            <person name="Cuomo C.A."/>
            <person name="White T.C."/>
        </authorList>
    </citation>
    <scope>NUCLEOTIDE SEQUENCE [LARGE SCALE GENOMIC DNA]</scope>
    <source>
        <strain evidence="3">ATCC MYA-4606 / CBS 127.97</strain>
    </source>
</reference>
<dbReference type="GO" id="GO:0005737">
    <property type="term" value="C:cytoplasm"/>
    <property type="evidence" value="ECO:0007669"/>
    <property type="project" value="InterPro"/>
</dbReference>
<protein>
    <submittedName>
        <fullName evidence="2">Exopolyphosphatase</fullName>
    </submittedName>
</protein>